<evidence type="ECO:0000256" key="3">
    <source>
        <dbReference type="SAM" id="MobiDB-lite"/>
    </source>
</evidence>
<gene>
    <name evidence="4" type="ORF">Afe05nite_42220</name>
</gene>
<dbReference type="AlphaFoldDB" id="A0A919J2V9"/>
<dbReference type="InterPro" id="IPR029063">
    <property type="entry name" value="SAM-dependent_MTases_sf"/>
</dbReference>
<sequence>MPTRGTEPHEQRAAAESFGAEAARYDRARPSYPQDLVRRIVENSPGRRTLDVGCGTGIAARQFQAEQADVLGLDVDARMAEQARTLGLEVEVSKFEDWDPRGRRFDLVVAAQAWHWVDPVAGAAKAAEILAPAGRIALLWNVMEPEPAARAAMAEANVSGFPDIWAGDRPILETYDLMFAKAEDGLDRSERFSGTDRWTATWQLVYTRTDWLDQLPTFGGMSRLPKDELDNFLTRTAAVIPDSFVMHYTTVATTAIKR</sequence>
<dbReference type="EMBL" id="BOMM01000038">
    <property type="protein sequence ID" value="GIE12382.1"/>
    <property type="molecule type" value="Genomic_DNA"/>
</dbReference>
<comment type="caution">
    <text evidence="4">The sequence shown here is derived from an EMBL/GenBank/DDBJ whole genome shotgun (WGS) entry which is preliminary data.</text>
</comment>
<evidence type="ECO:0000256" key="2">
    <source>
        <dbReference type="ARBA" id="ARBA00022679"/>
    </source>
</evidence>
<dbReference type="RefSeq" id="WP_203818846.1">
    <property type="nucleotide sequence ID" value="NZ_BAAABP010000054.1"/>
</dbReference>
<dbReference type="Pfam" id="PF13489">
    <property type="entry name" value="Methyltransf_23"/>
    <property type="match status" value="1"/>
</dbReference>
<evidence type="ECO:0000313" key="5">
    <source>
        <dbReference type="Proteomes" id="UP000598174"/>
    </source>
</evidence>
<dbReference type="Gene3D" id="3.40.50.150">
    <property type="entry name" value="Vaccinia Virus protein VP39"/>
    <property type="match status" value="1"/>
</dbReference>
<protein>
    <submittedName>
        <fullName evidence="4">Methyltransferase type 11</fullName>
    </submittedName>
</protein>
<keyword evidence="2" id="KW-0808">Transferase</keyword>
<name>A0A919J2V9_9ACTN</name>
<feature type="compositionally biased region" description="Basic and acidic residues" evidence="3">
    <location>
        <begin position="1"/>
        <end position="13"/>
    </location>
</feature>
<dbReference type="CDD" id="cd02440">
    <property type="entry name" value="AdoMet_MTases"/>
    <property type="match status" value="1"/>
</dbReference>
<dbReference type="GO" id="GO:0032259">
    <property type="term" value="P:methylation"/>
    <property type="evidence" value="ECO:0007669"/>
    <property type="project" value="UniProtKB-KW"/>
</dbReference>
<dbReference type="PANTHER" id="PTHR44942:SF4">
    <property type="entry name" value="METHYLTRANSFERASE TYPE 11 DOMAIN-CONTAINING PROTEIN"/>
    <property type="match status" value="1"/>
</dbReference>
<keyword evidence="1 4" id="KW-0489">Methyltransferase</keyword>
<organism evidence="4 5">
    <name type="scientific">Paractinoplanes ferrugineus</name>
    <dbReference type="NCBI Taxonomy" id="113564"/>
    <lineage>
        <taxon>Bacteria</taxon>
        <taxon>Bacillati</taxon>
        <taxon>Actinomycetota</taxon>
        <taxon>Actinomycetes</taxon>
        <taxon>Micromonosporales</taxon>
        <taxon>Micromonosporaceae</taxon>
        <taxon>Paractinoplanes</taxon>
    </lineage>
</organism>
<evidence type="ECO:0000256" key="1">
    <source>
        <dbReference type="ARBA" id="ARBA00022603"/>
    </source>
</evidence>
<reference evidence="4" key="1">
    <citation type="submission" date="2021-01" db="EMBL/GenBank/DDBJ databases">
        <title>Whole genome shotgun sequence of Actinoplanes ferrugineus NBRC 15555.</title>
        <authorList>
            <person name="Komaki H."/>
            <person name="Tamura T."/>
        </authorList>
    </citation>
    <scope>NUCLEOTIDE SEQUENCE</scope>
    <source>
        <strain evidence="4">NBRC 15555</strain>
    </source>
</reference>
<proteinExistence type="predicted"/>
<dbReference type="InterPro" id="IPR051052">
    <property type="entry name" value="Diverse_substrate_MTase"/>
</dbReference>
<feature type="region of interest" description="Disordered" evidence="3">
    <location>
        <begin position="1"/>
        <end position="20"/>
    </location>
</feature>
<keyword evidence="5" id="KW-1185">Reference proteome</keyword>
<dbReference type="SUPFAM" id="SSF53335">
    <property type="entry name" value="S-adenosyl-L-methionine-dependent methyltransferases"/>
    <property type="match status" value="1"/>
</dbReference>
<accession>A0A919J2V9</accession>
<dbReference type="GO" id="GO:0008168">
    <property type="term" value="F:methyltransferase activity"/>
    <property type="evidence" value="ECO:0007669"/>
    <property type="project" value="UniProtKB-KW"/>
</dbReference>
<evidence type="ECO:0000313" key="4">
    <source>
        <dbReference type="EMBL" id="GIE12382.1"/>
    </source>
</evidence>
<dbReference type="PANTHER" id="PTHR44942">
    <property type="entry name" value="METHYLTRANSF_11 DOMAIN-CONTAINING PROTEIN"/>
    <property type="match status" value="1"/>
</dbReference>
<dbReference type="Proteomes" id="UP000598174">
    <property type="component" value="Unassembled WGS sequence"/>
</dbReference>